<gene>
    <name evidence="2" type="ORF">GTA08_BOTSDO05531</name>
</gene>
<name>A0A8H4N2X6_9PEZI</name>
<evidence type="ECO:0000313" key="2">
    <source>
        <dbReference type="EMBL" id="KAF4307060.1"/>
    </source>
</evidence>
<keyword evidence="3" id="KW-1185">Reference proteome</keyword>
<comment type="caution">
    <text evidence="2">The sequence shown here is derived from an EMBL/GenBank/DDBJ whole genome shotgun (WGS) entry which is preliminary data.</text>
</comment>
<proteinExistence type="predicted"/>
<dbReference type="InterPro" id="IPR009072">
    <property type="entry name" value="Histone-fold"/>
</dbReference>
<dbReference type="Gene3D" id="1.10.20.10">
    <property type="entry name" value="Histone, subunit A"/>
    <property type="match status" value="1"/>
</dbReference>
<feature type="compositionally biased region" description="Polar residues" evidence="1">
    <location>
        <begin position="52"/>
        <end position="65"/>
    </location>
</feature>
<dbReference type="SUPFAM" id="SSF47113">
    <property type="entry name" value="Histone-fold"/>
    <property type="match status" value="1"/>
</dbReference>
<protein>
    <submittedName>
        <fullName evidence="2">Uncharacterized protein</fullName>
    </submittedName>
</protein>
<organism evidence="2 3">
    <name type="scientific">Botryosphaeria dothidea</name>
    <dbReference type="NCBI Taxonomy" id="55169"/>
    <lineage>
        <taxon>Eukaryota</taxon>
        <taxon>Fungi</taxon>
        <taxon>Dikarya</taxon>
        <taxon>Ascomycota</taxon>
        <taxon>Pezizomycotina</taxon>
        <taxon>Dothideomycetes</taxon>
        <taxon>Dothideomycetes incertae sedis</taxon>
        <taxon>Botryosphaeriales</taxon>
        <taxon>Botryosphaeriaceae</taxon>
        <taxon>Botryosphaeria</taxon>
    </lineage>
</organism>
<dbReference type="AlphaFoldDB" id="A0A8H4N2X6"/>
<dbReference type="EMBL" id="WWBZ02000033">
    <property type="protein sequence ID" value="KAF4307060.1"/>
    <property type="molecule type" value="Genomic_DNA"/>
</dbReference>
<evidence type="ECO:0000313" key="3">
    <source>
        <dbReference type="Proteomes" id="UP000572817"/>
    </source>
</evidence>
<feature type="region of interest" description="Disordered" evidence="1">
    <location>
        <begin position="1"/>
        <end position="68"/>
    </location>
</feature>
<sequence>MHPQSQPLQFNLPIRGREPSASSTDPPMMNAEGEVQQHSSASNPAEHPPGGVNNSPSEPAASNQMARAEIMRARLSNRDARRGQKAVEAVVGNILRDMGGGFETEPETTEALYIACEDYLLLLLRKADRFAKADGRVSVQARDFQRAVSSVAEDDSAEAPQ</sequence>
<reference evidence="2" key="1">
    <citation type="submission" date="2020-04" db="EMBL/GenBank/DDBJ databases">
        <title>Genome Assembly and Annotation of Botryosphaeria dothidea sdau 11-99, a Latent Pathogen of Apple Fruit Ring Rot in China.</title>
        <authorList>
            <person name="Yu C."/>
            <person name="Diao Y."/>
            <person name="Lu Q."/>
            <person name="Zhao J."/>
            <person name="Cui S."/>
            <person name="Peng C."/>
            <person name="He B."/>
            <person name="Liu H."/>
        </authorList>
    </citation>
    <scope>NUCLEOTIDE SEQUENCE [LARGE SCALE GENOMIC DNA]</scope>
    <source>
        <strain evidence="2">Sdau11-99</strain>
    </source>
</reference>
<dbReference type="CDD" id="cd00076">
    <property type="entry name" value="HFD_SF"/>
    <property type="match status" value="1"/>
</dbReference>
<dbReference type="Proteomes" id="UP000572817">
    <property type="component" value="Unassembled WGS sequence"/>
</dbReference>
<evidence type="ECO:0000256" key="1">
    <source>
        <dbReference type="SAM" id="MobiDB-lite"/>
    </source>
</evidence>
<dbReference type="GO" id="GO:0046982">
    <property type="term" value="F:protein heterodimerization activity"/>
    <property type="evidence" value="ECO:0007669"/>
    <property type="project" value="InterPro"/>
</dbReference>
<accession>A0A8H4N2X6</accession>